<keyword evidence="1" id="KW-0472">Membrane</keyword>
<feature type="transmembrane region" description="Helical" evidence="1">
    <location>
        <begin position="122"/>
        <end position="139"/>
    </location>
</feature>
<dbReference type="AlphaFoldDB" id="A0A1I7SA89"/>
<evidence type="ECO:0000256" key="1">
    <source>
        <dbReference type="SAM" id="Phobius"/>
    </source>
</evidence>
<dbReference type="WBParaSite" id="BXY_0993600.1">
    <property type="protein sequence ID" value="BXY_0993600.1"/>
    <property type="gene ID" value="BXY_0993600"/>
</dbReference>
<feature type="transmembrane region" description="Helical" evidence="1">
    <location>
        <begin position="38"/>
        <end position="58"/>
    </location>
</feature>
<reference evidence="3" key="1">
    <citation type="submission" date="2016-11" db="UniProtKB">
        <authorList>
            <consortium name="WormBaseParasite"/>
        </authorList>
    </citation>
    <scope>IDENTIFICATION</scope>
</reference>
<keyword evidence="1" id="KW-0812">Transmembrane</keyword>
<name>A0A1I7SA89_BURXY</name>
<proteinExistence type="predicted"/>
<accession>A0A1I7SA89</accession>
<evidence type="ECO:0000313" key="3">
    <source>
        <dbReference type="WBParaSite" id="BXY_0993600.1"/>
    </source>
</evidence>
<evidence type="ECO:0000313" key="2">
    <source>
        <dbReference type="Proteomes" id="UP000095284"/>
    </source>
</evidence>
<dbReference type="Proteomes" id="UP000095284">
    <property type="component" value="Unplaced"/>
</dbReference>
<feature type="transmembrane region" description="Helical" evidence="1">
    <location>
        <begin position="151"/>
        <end position="171"/>
    </location>
</feature>
<feature type="transmembrane region" description="Helical" evidence="1">
    <location>
        <begin position="191"/>
        <end position="213"/>
    </location>
</feature>
<keyword evidence="1" id="KW-1133">Transmembrane helix</keyword>
<sequence>MDVDSNITSGQGSSFNYSFDYSDFDSKALVPKAQEIDNFTACAKTIIGVLTVSAIVVLTTGITRSKNQKFFGFQCYSMNLAIINVLNIVSLYCNDRDINLSSFLTEGFAKSIKIYNYAFKKTASIVFCTTTFFLIYETTQRYRRNIIGFPLKYWLIILITADFVPLLMTTIEAQYYRYSSYRPNLVALYQFLWLQALTLAVFVFNVAIFCMSVRKKREENFVTDPEPSFLTRRQMIKFCVFVICTTWLQYPTNYLLPTEVFDFEFDPEMSLKLLPTIQPYIKRMIDFHVYLTFLKPFCETMACLLFLCTK</sequence>
<feature type="transmembrane region" description="Helical" evidence="1">
    <location>
        <begin position="70"/>
        <end position="92"/>
    </location>
</feature>
<protein>
    <submittedName>
        <fullName evidence="3">G_PROTEIN_RECEP_F1_2 domain-containing protein</fullName>
    </submittedName>
</protein>
<organism evidence="2 3">
    <name type="scientific">Bursaphelenchus xylophilus</name>
    <name type="common">Pinewood nematode worm</name>
    <name type="synonym">Aphelenchoides xylophilus</name>
    <dbReference type="NCBI Taxonomy" id="6326"/>
    <lineage>
        <taxon>Eukaryota</taxon>
        <taxon>Metazoa</taxon>
        <taxon>Ecdysozoa</taxon>
        <taxon>Nematoda</taxon>
        <taxon>Chromadorea</taxon>
        <taxon>Rhabditida</taxon>
        <taxon>Tylenchina</taxon>
        <taxon>Tylenchomorpha</taxon>
        <taxon>Aphelenchoidea</taxon>
        <taxon>Aphelenchoididae</taxon>
        <taxon>Bursaphelenchus</taxon>
    </lineage>
</organism>